<comment type="catalytic activity">
    <reaction evidence="1 18">
        <text>a 1,2-diacyl-sn-glycero-3-phosphate + CTP + H(+) = a CDP-1,2-diacyl-sn-glycerol + diphosphate</text>
        <dbReference type="Rhea" id="RHEA:16229"/>
        <dbReference type="ChEBI" id="CHEBI:15378"/>
        <dbReference type="ChEBI" id="CHEBI:33019"/>
        <dbReference type="ChEBI" id="CHEBI:37563"/>
        <dbReference type="ChEBI" id="CHEBI:58332"/>
        <dbReference type="ChEBI" id="CHEBI:58608"/>
        <dbReference type="EC" id="2.7.7.41"/>
    </reaction>
</comment>
<evidence type="ECO:0000313" key="21">
    <source>
        <dbReference type="Proteomes" id="UP000575898"/>
    </source>
</evidence>
<evidence type="ECO:0000256" key="3">
    <source>
        <dbReference type="ARBA" id="ARBA00005119"/>
    </source>
</evidence>
<evidence type="ECO:0000256" key="7">
    <source>
        <dbReference type="ARBA" id="ARBA00019373"/>
    </source>
</evidence>
<evidence type="ECO:0000256" key="10">
    <source>
        <dbReference type="ARBA" id="ARBA00022679"/>
    </source>
</evidence>
<feature type="transmembrane region" description="Helical" evidence="19">
    <location>
        <begin position="176"/>
        <end position="196"/>
    </location>
</feature>
<protein>
    <recommendedName>
        <fullName evidence="7 18">Phosphatidate cytidylyltransferase</fullName>
        <ecNumber evidence="6 18">2.7.7.41</ecNumber>
    </recommendedName>
</protein>
<keyword evidence="11 18" id="KW-0812">Transmembrane</keyword>
<feature type="transmembrane region" description="Helical" evidence="19">
    <location>
        <begin position="135"/>
        <end position="155"/>
    </location>
</feature>
<dbReference type="PANTHER" id="PTHR46382:SF1">
    <property type="entry name" value="PHOSPHATIDATE CYTIDYLYLTRANSFERASE"/>
    <property type="match status" value="1"/>
</dbReference>
<name>A0A840MTF9_9PROT</name>
<dbReference type="UniPathway" id="UPA00557">
    <property type="reaction ID" value="UER00614"/>
</dbReference>
<accession>A0A840MTF9</accession>
<evidence type="ECO:0000256" key="2">
    <source>
        <dbReference type="ARBA" id="ARBA00004651"/>
    </source>
</evidence>
<proteinExistence type="inferred from homology"/>
<dbReference type="EMBL" id="JACHHY010000018">
    <property type="protein sequence ID" value="MBB5019563.1"/>
    <property type="molecule type" value="Genomic_DNA"/>
</dbReference>
<evidence type="ECO:0000256" key="13">
    <source>
        <dbReference type="ARBA" id="ARBA00022989"/>
    </source>
</evidence>
<dbReference type="GO" id="GO:0016024">
    <property type="term" value="P:CDP-diacylglycerol biosynthetic process"/>
    <property type="evidence" value="ECO:0007669"/>
    <property type="project" value="UniProtKB-UniPathway"/>
</dbReference>
<dbReference type="PROSITE" id="PS01315">
    <property type="entry name" value="CDS"/>
    <property type="match status" value="1"/>
</dbReference>
<keyword evidence="10 18" id="KW-0808">Transferase</keyword>
<keyword evidence="16" id="KW-0594">Phospholipid biosynthesis</keyword>
<evidence type="ECO:0000256" key="9">
    <source>
        <dbReference type="ARBA" id="ARBA00022516"/>
    </source>
</evidence>
<feature type="transmembrane region" description="Helical" evidence="19">
    <location>
        <begin position="78"/>
        <end position="100"/>
    </location>
</feature>
<evidence type="ECO:0000256" key="4">
    <source>
        <dbReference type="ARBA" id="ARBA00005189"/>
    </source>
</evidence>
<comment type="pathway">
    <text evidence="4">Lipid metabolism.</text>
</comment>
<comment type="subcellular location">
    <subcellularLocation>
        <location evidence="2">Cell membrane</location>
        <topology evidence="2">Multi-pass membrane protein</topology>
    </subcellularLocation>
</comment>
<keyword evidence="17" id="KW-1208">Phospholipid metabolism</keyword>
<feature type="transmembrane region" description="Helical" evidence="19">
    <location>
        <begin position="54"/>
        <end position="72"/>
    </location>
</feature>
<gene>
    <name evidence="20" type="ORF">HNQ59_002865</name>
</gene>
<comment type="caution">
    <text evidence="20">The sequence shown here is derived from an EMBL/GenBank/DDBJ whole genome shotgun (WGS) entry which is preliminary data.</text>
</comment>
<dbReference type="GO" id="GO:0004605">
    <property type="term" value="F:phosphatidate cytidylyltransferase activity"/>
    <property type="evidence" value="ECO:0007669"/>
    <property type="project" value="UniProtKB-EC"/>
</dbReference>
<feature type="transmembrane region" description="Helical" evidence="19">
    <location>
        <begin position="202"/>
        <end position="222"/>
    </location>
</feature>
<dbReference type="EC" id="2.7.7.41" evidence="6 18"/>
<evidence type="ECO:0000256" key="15">
    <source>
        <dbReference type="ARBA" id="ARBA00023136"/>
    </source>
</evidence>
<dbReference type="AlphaFoldDB" id="A0A840MTF9"/>
<evidence type="ECO:0000256" key="6">
    <source>
        <dbReference type="ARBA" id="ARBA00012487"/>
    </source>
</evidence>
<evidence type="ECO:0000256" key="12">
    <source>
        <dbReference type="ARBA" id="ARBA00022695"/>
    </source>
</evidence>
<sequence>MLKTRVLTALVLLPIVLAALFGLSGMAWGSFALFICTLGAWEWARLCGWHAPKTWLYAAVTVLLGGGVMLFWGGLTRIHLAIALPILLFWCILVPGWLHWKWPLAKLKSAPTVGWLLLLSSWLAMVQWHEQQNGPWLLLAVLMIAWVADTAAYFSGKAFGKHKLAPTISPGKSWEGVVGAFVGVTIYGVLLVQSPLGSQLGGYAMIPAIWLLTALSIMGDLLESLFKRQAGVKDSSQLLPGHGGILDRIDSQLAVLPVSSAIFVLLPLLR</sequence>
<reference evidence="20 21" key="1">
    <citation type="submission" date="2020-08" db="EMBL/GenBank/DDBJ databases">
        <title>Genomic Encyclopedia of Type Strains, Phase IV (KMG-IV): sequencing the most valuable type-strain genomes for metagenomic binning, comparative biology and taxonomic classification.</title>
        <authorList>
            <person name="Goeker M."/>
        </authorList>
    </citation>
    <scope>NUCLEOTIDE SEQUENCE [LARGE SCALE GENOMIC DNA]</scope>
    <source>
        <strain evidence="20 21">DSM 27165</strain>
    </source>
</reference>
<keyword evidence="14" id="KW-0443">Lipid metabolism</keyword>
<evidence type="ECO:0000256" key="11">
    <source>
        <dbReference type="ARBA" id="ARBA00022692"/>
    </source>
</evidence>
<evidence type="ECO:0000256" key="16">
    <source>
        <dbReference type="ARBA" id="ARBA00023209"/>
    </source>
</evidence>
<organism evidence="20 21">
    <name type="scientific">Chitinivorax tropicus</name>
    <dbReference type="NCBI Taxonomy" id="714531"/>
    <lineage>
        <taxon>Bacteria</taxon>
        <taxon>Pseudomonadati</taxon>
        <taxon>Pseudomonadota</taxon>
        <taxon>Betaproteobacteria</taxon>
        <taxon>Chitinivorax</taxon>
    </lineage>
</organism>
<keyword evidence="21" id="KW-1185">Reference proteome</keyword>
<keyword evidence="13 19" id="KW-1133">Transmembrane helix</keyword>
<dbReference type="InterPro" id="IPR000374">
    <property type="entry name" value="PC_trans"/>
</dbReference>
<keyword evidence="12 18" id="KW-0548">Nucleotidyltransferase</keyword>
<dbReference type="RefSeq" id="WP_184040632.1">
    <property type="nucleotide sequence ID" value="NZ_JACHHY010000018.1"/>
</dbReference>
<keyword evidence="15 19" id="KW-0472">Membrane</keyword>
<keyword evidence="8" id="KW-1003">Cell membrane</keyword>
<dbReference type="Pfam" id="PF01148">
    <property type="entry name" value="CTP_transf_1"/>
    <property type="match status" value="1"/>
</dbReference>
<evidence type="ECO:0000256" key="8">
    <source>
        <dbReference type="ARBA" id="ARBA00022475"/>
    </source>
</evidence>
<evidence type="ECO:0000256" key="17">
    <source>
        <dbReference type="ARBA" id="ARBA00023264"/>
    </source>
</evidence>
<dbReference type="Proteomes" id="UP000575898">
    <property type="component" value="Unassembled WGS sequence"/>
</dbReference>
<evidence type="ECO:0000256" key="18">
    <source>
        <dbReference type="RuleBase" id="RU003938"/>
    </source>
</evidence>
<evidence type="ECO:0000256" key="1">
    <source>
        <dbReference type="ARBA" id="ARBA00001698"/>
    </source>
</evidence>
<evidence type="ECO:0000256" key="19">
    <source>
        <dbReference type="SAM" id="Phobius"/>
    </source>
</evidence>
<keyword evidence="9" id="KW-0444">Lipid biosynthesis</keyword>
<comment type="pathway">
    <text evidence="3 18">Phospholipid metabolism; CDP-diacylglycerol biosynthesis; CDP-diacylglycerol from sn-glycerol 3-phosphate: step 3/3.</text>
</comment>
<evidence type="ECO:0000313" key="20">
    <source>
        <dbReference type="EMBL" id="MBB5019563.1"/>
    </source>
</evidence>
<comment type="similarity">
    <text evidence="5 18">Belongs to the CDS family.</text>
</comment>
<dbReference type="PANTHER" id="PTHR46382">
    <property type="entry name" value="PHOSPHATIDATE CYTIDYLYLTRANSFERASE"/>
    <property type="match status" value="1"/>
</dbReference>
<evidence type="ECO:0000256" key="5">
    <source>
        <dbReference type="ARBA" id="ARBA00010185"/>
    </source>
</evidence>
<dbReference type="GO" id="GO:0005886">
    <property type="term" value="C:plasma membrane"/>
    <property type="evidence" value="ECO:0007669"/>
    <property type="project" value="UniProtKB-SubCell"/>
</dbReference>
<evidence type="ECO:0000256" key="14">
    <source>
        <dbReference type="ARBA" id="ARBA00023098"/>
    </source>
</evidence>